<keyword evidence="1" id="KW-0547">Nucleotide-binding</keyword>
<protein>
    <submittedName>
        <fullName evidence="1">ATP-binding protein</fullName>
    </submittedName>
</protein>
<reference evidence="1 2" key="1">
    <citation type="submission" date="2019-09" db="EMBL/GenBank/DDBJ databases">
        <title>Whole-genome sequence of the purple sulfur bacterium Thiohalocapsa marina DSM 19078.</title>
        <authorList>
            <person name="Kyndt J.A."/>
            <person name="Meyer T.E."/>
        </authorList>
    </citation>
    <scope>NUCLEOTIDE SEQUENCE [LARGE SCALE GENOMIC DNA]</scope>
    <source>
        <strain evidence="1 2">DSM 19078</strain>
    </source>
</reference>
<dbReference type="GO" id="GO:0005524">
    <property type="term" value="F:ATP binding"/>
    <property type="evidence" value="ECO:0007669"/>
    <property type="project" value="UniProtKB-KW"/>
</dbReference>
<gene>
    <name evidence="1" type="ORF">F2Q65_09330</name>
</gene>
<proteinExistence type="predicted"/>
<dbReference type="RefSeq" id="WP_150092695.1">
    <property type="nucleotide sequence ID" value="NZ_VWXX01000011.1"/>
</dbReference>
<sequence length="32" mass="3885">MIPVFYGENPTRIVGTETHRLDFKRYYLPRLT</sequence>
<organism evidence="1 2">
    <name type="scientific">Thiohalocapsa marina</name>
    <dbReference type="NCBI Taxonomy" id="424902"/>
    <lineage>
        <taxon>Bacteria</taxon>
        <taxon>Pseudomonadati</taxon>
        <taxon>Pseudomonadota</taxon>
        <taxon>Gammaproteobacteria</taxon>
        <taxon>Chromatiales</taxon>
        <taxon>Chromatiaceae</taxon>
        <taxon>Thiohalocapsa</taxon>
    </lineage>
</organism>
<dbReference type="Proteomes" id="UP000322981">
    <property type="component" value="Unassembled WGS sequence"/>
</dbReference>
<comment type="caution">
    <text evidence="1">The sequence shown here is derived from an EMBL/GenBank/DDBJ whole genome shotgun (WGS) entry which is preliminary data.</text>
</comment>
<evidence type="ECO:0000313" key="2">
    <source>
        <dbReference type="Proteomes" id="UP000322981"/>
    </source>
</evidence>
<keyword evidence="1" id="KW-0067">ATP-binding</keyword>
<name>A0A5M8FQ54_9GAMM</name>
<dbReference type="AlphaFoldDB" id="A0A5M8FQ54"/>
<keyword evidence="2" id="KW-1185">Reference proteome</keyword>
<dbReference type="OrthoDB" id="9810371at2"/>
<accession>A0A5M8FQ54</accession>
<dbReference type="EMBL" id="VWXX01000011">
    <property type="protein sequence ID" value="KAA6185291.1"/>
    <property type="molecule type" value="Genomic_DNA"/>
</dbReference>
<evidence type="ECO:0000313" key="1">
    <source>
        <dbReference type="EMBL" id="KAA6185291.1"/>
    </source>
</evidence>